<name>A0AA38LN16_TAXCH</name>
<dbReference type="PANTHER" id="PTHR47941">
    <property type="entry name" value="PENTATRICOPEPTIDE REPEAT-CONTAINING PROTEIN 3, MITOCHONDRIAL"/>
    <property type="match status" value="1"/>
</dbReference>
<evidence type="ECO:0000313" key="6">
    <source>
        <dbReference type="Proteomes" id="UP000824469"/>
    </source>
</evidence>
<feature type="repeat" description="PPR" evidence="3">
    <location>
        <begin position="107"/>
        <end position="141"/>
    </location>
</feature>
<evidence type="ECO:0000256" key="1">
    <source>
        <dbReference type="ARBA" id="ARBA00007626"/>
    </source>
</evidence>
<evidence type="ECO:0000256" key="3">
    <source>
        <dbReference type="PROSITE-ProRule" id="PRU00708"/>
    </source>
</evidence>
<dbReference type="EMBL" id="JAHRHJ020000002">
    <property type="protein sequence ID" value="KAH9327232.1"/>
    <property type="molecule type" value="Genomic_DNA"/>
</dbReference>
<evidence type="ECO:0000313" key="5">
    <source>
        <dbReference type="EMBL" id="KAH9327232.1"/>
    </source>
</evidence>
<dbReference type="Gene3D" id="1.25.40.10">
    <property type="entry name" value="Tetratricopeptide repeat domain"/>
    <property type="match status" value="2"/>
</dbReference>
<organism evidence="5 6">
    <name type="scientific">Taxus chinensis</name>
    <name type="common">Chinese yew</name>
    <name type="synonym">Taxus wallichiana var. chinensis</name>
    <dbReference type="NCBI Taxonomy" id="29808"/>
    <lineage>
        <taxon>Eukaryota</taxon>
        <taxon>Viridiplantae</taxon>
        <taxon>Streptophyta</taxon>
        <taxon>Embryophyta</taxon>
        <taxon>Tracheophyta</taxon>
        <taxon>Spermatophyta</taxon>
        <taxon>Pinopsida</taxon>
        <taxon>Pinidae</taxon>
        <taxon>Conifers II</taxon>
        <taxon>Cupressales</taxon>
        <taxon>Taxaceae</taxon>
        <taxon>Taxus</taxon>
    </lineage>
</organism>
<dbReference type="OMA" id="VEICVEM"/>
<dbReference type="Pfam" id="PF12854">
    <property type="entry name" value="PPR_1"/>
    <property type="match status" value="1"/>
</dbReference>
<evidence type="ECO:0008006" key="7">
    <source>
        <dbReference type="Google" id="ProtNLM"/>
    </source>
</evidence>
<comment type="similarity">
    <text evidence="1">Belongs to the PPR family. P subfamily.</text>
</comment>
<evidence type="ECO:0000256" key="4">
    <source>
        <dbReference type="SAM" id="MobiDB-lite"/>
    </source>
</evidence>
<dbReference type="AlphaFoldDB" id="A0AA38LN16"/>
<dbReference type="Proteomes" id="UP000824469">
    <property type="component" value="Unassembled WGS sequence"/>
</dbReference>
<dbReference type="Pfam" id="PF13041">
    <property type="entry name" value="PPR_2"/>
    <property type="match status" value="1"/>
</dbReference>
<feature type="region of interest" description="Disordered" evidence="4">
    <location>
        <begin position="58"/>
        <end position="91"/>
    </location>
</feature>
<evidence type="ECO:0000256" key="2">
    <source>
        <dbReference type="ARBA" id="ARBA00022737"/>
    </source>
</evidence>
<keyword evidence="6" id="KW-1185">Reference proteome</keyword>
<protein>
    <recommendedName>
        <fullName evidence="7">Pentatricopeptide repeat-containing protein</fullName>
    </recommendedName>
</protein>
<dbReference type="NCBIfam" id="TIGR00756">
    <property type="entry name" value="PPR"/>
    <property type="match status" value="4"/>
</dbReference>
<feature type="compositionally biased region" description="Polar residues" evidence="4">
    <location>
        <begin position="70"/>
        <end position="83"/>
    </location>
</feature>
<feature type="repeat" description="PPR" evidence="3">
    <location>
        <begin position="212"/>
        <end position="246"/>
    </location>
</feature>
<dbReference type="PROSITE" id="PS51375">
    <property type="entry name" value="PPR"/>
    <property type="match status" value="4"/>
</dbReference>
<keyword evidence="2" id="KW-0677">Repeat</keyword>
<feature type="repeat" description="PPR" evidence="3">
    <location>
        <begin position="142"/>
        <end position="176"/>
    </location>
</feature>
<dbReference type="Pfam" id="PF01535">
    <property type="entry name" value="PPR"/>
    <property type="match status" value="1"/>
</dbReference>
<sequence>MLIHRIKSTSPLRFFKLFGTPLKSTRNPNFSGFLVQQLSTERRFCARSPVFSQSMPLTTFSSDKFEPKNKQSQSPSENLGENPTKNDDDNSAQDAQTIFKKMKETGLIPNAVAMLDGLCKDGLVQEAMKLFGEMRQKGSIPEVVIYTAVVEGFCRALKLDDAKRIFRKMQDNRIVPNAYSYGILIQGLCKDKKLDEALKFTLEMLDKGWKPNVASYVALIDGFCKEQRLDEAKRAIHTFKAHGFLADERAVRDYMGKKGPFFPAVREVLFGKKDRRDKI</sequence>
<proteinExistence type="inferred from homology"/>
<feature type="repeat" description="PPR" evidence="3">
    <location>
        <begin position="177"/>
        <end position="211"/>
    </location>
</feature>
<dbReference type="InterPro" id="IPR002885">
    <property type="entry name" value="PPR_rpt"/>
</dbReference>
<dbReference type="InterPro" id="IPR011990">
    <property type="entry name" value="TPR-like_helical_dom_sf"/>
</dbReference>
<comment type="caution">
    <text evidence="5">The sequence shown here is derived from an EMBL/GenBank/DDBJ whole genome shotgun (WGS) entry which is preliminary data.</text>
</comment>
<gene>
    <name evidence="5" type="ORF">KI387_007410</name>
</gene>
<reference evidence="5 6" key="1">
    <citation type="journal article" date="2021" name="Nat. Plants">
        <title>The Taxus genome provides insights into paclitaxel biosynthesis.</title>
        <authorList>
            <person name="Xiong X."/>
            <person name="Gou J."/>
            <person name="Liao Q."/>
            <person name="Li Y."/>
            <person name="Zhou Q."/>
            <person name="Bi G."/>
            <person name="Li C."/>
            <person name="Du R."/>
            <person name="Wang X."/>
            <person name="Sun T."/>
            <person name="Guo L."/>
            <person name="Liang H."/>
            <person name="Lu P."/>
            <person name="Wu Y."/>
            <person name="Zhang Z."/>
            <person name="Ro D.K."/>
            <person name="Shang Y."/>
            <person name="Huang S."/>
            <person name="Yan J."/>
        </authorList>
    </citation>
    <scope>NUCLEOTIDE SEQUENCE [LARGE SCALE GENOMIC DNA]</scope>
    <source>
        <strain evidence="5">Ta-2019</strain>
    </source>
</reference>
<accession>A0AA38LN16</accession>